<sequence>MKKMRQSFDVKRLTRYIRKQELRSRNLFPEVCPLFRDLNDEVSPW</sequence>
<organism evidence="1 2">
    <name type="scientific">Bifidobacterium gallicum DSM 20093 = LMG 11596</name>
    <dbReference type="NCBI Taxonomy" id="561180"/>
    <lineage>
        <taxon>Bacteria</taxon>
        <taxon>Bacillati</taxon>
        <taxon>Actinomycetota</taxon>
        <taxon>Actinomycetes</taxon>
        <taxon>Bifidobacteriales</taxon>
        <taxon>Bifidobacteriaceae</taxon>
        <taxon>Bifidobacterium</taxon>
    </lineage>
</organism>
<name>D1NSR7_9BIFI</name>
<comment type="caution">
    <text evidence="1">The sequence shown here is derived from an EMBL/GenBank/DDBJ whole genome shotgun (WGS) entry which is preliminary data.</text>
</comment>
<gene>
    <name evidence="1" type="ORF">BIFGAL_02827</name>
</gene>
<proteinExistence type="predicted"/>
<evidence type="ECO:0000313" key="2">
    <source>
        <dbReference type="Proteomes" id="UP000003656"/>
    </source>
</evidence>
<reference evidence="1 2" key="1">
    <citation type="submission" date="2009-11" db="EMBL/GenBank/DDBJ databases">
        <authorList>
            <person name="Weinstock G."/>
            <person name="Sodergren E."/>
            <person name="Clifton S."/>
            <person name="Fulton L."/>
            <person name="Fulton B."/>
            <person name="Courtney L."/>
            <person name="Fronick C."/>
            <person name="Harrison M."/>
            <person name="Strong C."/>
            <person name="Farmer C."/>
            <person name="Delahaunty K."/>
            <person name="Markovic C."/>
            <person name="Hall O."/>
            <person name="Minx P."/>
            <person name="Tomlinson C."/>
            <person name="Mitreva M."/>
            <person name="Nelson J."/>
            <person name="Hou S."/>
            <person name="Wollam A."/>
            <person name="Pepin K.H."/>
            <person name="Johnson M."/>
            <person name="Bhonagiri V."/>
            <person name="Nash W.E."/>
            <person name="Warren W."/>
            <person name="Chinwalla A."/>
            <person name="Mardis E.R."/>
            <person name="Wilson R.K."/>
        </authorList>
    </citation>
    <scope>NUCLEOTIDE SEQUENCE [LARGE SCALE GENOMIC DNA]</scope>
    <source>
        <strain evidence="1 2">DSM 20093</strain>
    </source>
</reference>
<evidence type="ECO:0000313" key="1">
    <source>
        <dbReference type="EMBL" id="EFA23719.1"/>
    </source>
</evidence>
<dbReference type="Proteomes" id="UP000003656">
    <property type="component" value="Unassembled WGS sequence"/>
</dbReference>
<dbReference type="EMBL" id="ABXB03000001">
    <property type="protein sequence ID" value="EFA23719.1"/>
    <property type="molecule type" value="Genomic_DNA"/>
</dbReference>
<dbReference type="AlphaFoldDB" id="D1NSR7"/>
<dbReference type="STRING" id="561180.BIFGAL_02827"/>
<accession>D1NSR7</accession>
<protein>
    <submittedName>
        <fullName evidence="1">Uncharacterized protein</fullName>
    </submittedName>
</protein>